<organism evidence="10 11">
    <name type="scientific">Allomyces macrogynus (strain ATCC 38327)</name>
    <name type="common">Allomyces javanicus var. macrogynus</name>
    <dbReference type="NCBI Taxonomy" id="578462"/>
    <lineage>
        <taxon>Eukaryota</taxon>
        <taxon>Fungi</taxon>
        <taxon>Fungi incertae sedis</taxon>
        <taxon>Blastocladiomycota</taxon>
        <taxon>Blastocladiomycetes</taxon>
        <taxon>Blastocladiales</taxon>
        <taxon>Blastocladiaceae</taxon>
        <taxon>Allomyces</taxon>
    </lineage>
</organism>
<evidence type="ECO:0000256" key="3">
    <source>
        <dbReference type="ARBA" id="ARBA00022771"/>
    </source>
</evidence>
<dbReference type="CDD" id="cd10719">
    <property type="entry name" value="DnaJ_zf"/>
    <property type="match status" value="1"/>
</dbReference>
<dbReference type="NCBIfam" id="NF008035">
    <property type="entry name" value="PRK10767.1"/>
    <property type="match status" value="1"/>
</dbReference>
<dbReference type="PRINTS" id="PR00625">
    <property type="entry name" value="JDOMAIN"/>
</dbReference>
<keyword evidence="1 7" id="KW-0479">Metal-binding</keyword>
<dbReference type="GO" id="GO:0031072">
    <property type="term" value="F:heat shock protein binding"/>
    <property type="evidence" value="ECO:0007669"/>
    <property type="project" value="InterPro"/>
</dbReference>
<dbReference type="GO" id="GO:0008270">
    <property type="term" value="F:zinc ion binding"/>
    <property type="evidence" value="ECO:0007669"/>
    <property type="project" value="UniProtKB-KW"/>
</dbReference>
<evidence type="ECO:0000259" key="9">
    <source>
        <dbReference type="PROSITE" id="PS51188"/>
    </source>
</evidence>
<dbReference type="PANTHER" id="PTHR43096:SF52">
    <property type="entry name" value="DNAJ HOMOLOG 1, MITOCHONDRIAL-RELATED"/>
    <property type="match status" value="1"/>
</dbReference>
<feature type="domain" description="J" evidence="8">
    <location>
        <begin position="42"/>
        <end position="106"/>
    </location>
</feature>
<evidence type="ECO:0000313" key="10">
    <source>
        <dbReference type="EMBL" id="KNE62392.1"/>
    </source>
</evidence>
<keyword evidence="4 7" id="KW-0862">Zinc</keyword>
<dbReference type="FunFam" id="2.10.230.10:FF:000002">
    <property type="entry name" value="Molecular chaperone DnaJ"/>
    <property type="match status" value="1"/>
</dbReference>
<gene>
    <name evidence="10" type="ORF">AMAG_07614</name>
</gene>
<protein>
    <recommendedName>
        <fullName evidence="6">DnaJ homolog 1, mitochondrial</fullName>
    </recommendedName>
</protein>
<dbReference type="GO" id="GO:0005524">
    <property type="term" value="F:ATP binding"/>
    <property type="evidence" value="ECO:0007669"/>
    <property type="project" value="InterPro"/>
</dbReference>
<dbReference type="STRING" id="578462.A0A0L0SIT6"/>
<evidence type="ECO:0000256" key="4">
    <source>
        <dbReference type="ARBA" id="ARBA00022833"/>
    </source>
</evidence>
<dbReference type="PROSITE" id="PS51188">
    <property type="entry name" value="ZF_CR"/>
    <property type="match status" value="1"/>
</dbReference>
<dbReference type="InterPro" id="IPR002939">
    <property type="entry name" value="DnaJ_C"/>
</dbReference>
<dbReference type="Gene3D" id="1.10.287.110">
    <property type="entry name" value="DnaJ domain"/>
    <property type="match status" value="1"/>
</dbReference>
<evidence type="ECO:0000259" key="8">
    <source>
        <dbReference type="PROSITE" id="PS50076"/>
    </source>
</evidence>
<dbReference type="EMBL" id="GG745340">
    <property type="protein sequence ID" value="KNE62392.1"/>
    <property type="molecule type" value="Genomic_DNA"/>
</dbReference>
<dbReference type="GO" id="GO:0001671">
    <property type="term" value="F:ATPase activator activity"/>
    <property type="evidence" value="ECO:0007669"/>
    <property type="project" value="EnsemblFungi"/>
</dbReference>
<dbReference type="GO" id="GO:0006515">
    <property type="term" value="P:protein quality control for misfolded or incompletely synthesized proteins"/>
    <property type="evidence" value="ECO:0007669"/>
    <property type="project" value="EnsemblFungi"/>
</dbReference>
<evidence type="ECO:0000313" key="11">
    <source>
        <dbReference type="Proteomes" id="UP000054350"/>
    </source>
</evidence>
<proteinExistence type="inferred from homology"/>
<dbReference type="InterPro" id="IPR018253">
    <property type="entry name" value="DnaJ_domain_CS"/>
</dbReference>
<dbReference type="PANTHER" id="PTHR43096">
    <property type="entry name" value="DNAJ HOMOLOG 1, MITOCHONDRIAL-RELATED"/>
    <property type="match status" value="1"/>
</dbReference>
<dbReference type="CDD" id="cd06257">
    <property type="entry name" value="DnaJ"/>
    <property type="match status" value="1"/>
</dbReference>
<evidence type="ECO:0000256" key="6">
    <source>
        <dbReference type="ARBA" id="ARBA00072890"/>
    </source>
</evidence>
<dbReference type="CDD" id="cd10747">
    <property type="entry name" value="DnaJ_C"/>
    <property type="match status" value="1"/>
</dbReference>
<dbReference type="VEuPathDB" id="FungiDB:AMAG_07614"/>
<reference evidence="10 11" key="1">
    <citation type="submission" date="2009-11" db="EMBL/GenBank/DDBJ databases">
        <title>Annotation of Allomyces macrogynus ATCC 38327.</title>
        <authorList>
            <consortium name="The Broad Institute Genome Sequencing Platform"/>
            <person name="Russ C."/>
            <person name="Cuomo C."/>
            <person name="Burger G."/>
            <person name="Gray M.W."/>
            <person name="Holland P.W.H."/>
            <person name="King N."/>
            <person name="Lang F.B.F."/>
            <person name="Roger A.J."/>
            <person name="Ruiz-Trillo I."/>
            <person name="Young S.K."/>
            <person name="Zeng Q."/>
            <person name="Gargeya S."/>
            <person name="Fitzgerald M."/>
            <person name="Haas B."/>
            <person name="Abouelleil A."/>
            <person name="Alvarado L."/>
            <person name="Arachchi H.M."/>
            <person name="Berlin A."/>
            <person name="Chapman S.B."/>
            <person name="Gearin G."/>
            <person name="Goldberg J."/>
            <person name="Griggs A."/>
            <person name="Gujja S."/>
            <person name="Hansen M."/>
            <person name="Heiman D."/>
            <person name="Howarth C."/>
            <person name="Larimer J."/>
            <person name="Lui A."/>
            <person name="MacDonald P.J.P."/>
            <person name="McCowen C."/>
            <person name="Montmayeur A."/>
            <person name="Murphy C."/>
            <person name="Neiman D."/>
            <person name="Pearson M."/>
            <person name="Priest M."/>
            <person name="Roberts A."/>
            <person name="Saif S."/>
            <person name="Shea T."/>
            <person name="Sisk P."/>
            <person name="Stolte C."/>
            <person name="Sykes S."/>
            <person name="Wortman J."/>
            <person name="Nusbaum C."/>
            <person name="Birren B."/>
        </authorList>
    </citation>
    <scope>NUCLEOTIDE SEQUENCE [LARGE SCALE GENOMIC DNA]</scope>
    <source>
        <strain evidence="10 11">ATCC 38327</strain>
    </source>
</reference>
<dbReference type="OMA" id="QDLQYRM"/>
<dbReference type="AlphaFoldDB" id="A0A0L0SIT6"/>
<dbReference type="GO" id="GO:0006458">
    <property type="term" value="P:'de novo' protein folding"/>
    <property type="evidence" value="ECO:0007669"/>
    <property type="project" value="EnsemblFungi"/>
</dbReference>
<dbReference type="SMART" id="SM00271">
    <property type="entry name" value="DnaJ"/>
    <property type="match status" value="1"/>
</dbReference>
<dbReference type="Pfam" id="PF00226">
    <property type="entry name" value="DnaJ"/>
    <property type="match status" value="1"/>
</dbReference>
<dbReference type="FunFam" id="2.60.260.20:FF:000005">
    <property type="entry name" value="Chaperone protein dnaJ 1, mitochondrial"/>
    <property type="match status" value="1"/>
</dbReference>
<evidence type="ECO:0000256" key="1">
    <source>
        <dbReference type="ARBA" id="ARBA00022723"/>
    </source>
</evidence>
<dbReference type="Proteomes" id="UP000054350">
    <property type="component" value="Unassembled WGS sequence"/>
</dbReference>
<feature type="zinc finger region" description="CR-type" evidence="7">
    <location>
        <begin position="189"/>
        <end position="269"/>
    </location>
</feature>
<evidence type="ECO:0000256" key="7">
    <source>
        <dbReference type="PROSITE-ProRule" id="PRU00546"/>
    </source>
</evidence>
<dbReference type="GO" id="GO:0042026">
    <property type="term" value="P:protein refolding"/>
    <property type="evidence" value="ECO:0007669"/>
    <property type="project" value="EnsemblFungi"/>
</dbReference>
<dbReference type="InterPro" id="IPR036869">
    <property type="entry name" value="J_dom_sf"/>
</dbReference>
<keyword evidence="11" id="KW-1185">Reference proteome</keyword>
<dbReference type="InterPro" id="IPR001623">
    <property type="entry name" value="DnaJ_domain"/>
</dbReference>
<dbReference type="GO" id="GO:0051082">
    <property type="term" value="F:unfolded protein binding"/>
    <property type="evidence" value="ECO:0007669"/>
    <property type="project" value="EnsemblFungi"/>
</dbReference>
<dbReference type="InterPro" id="IPR001305">
    <property type="entry name" value="HSP_DnaJ_Cys-rich_dom"/>
</dbReference>
<evidence type="ECO:0000256" key="2">
    <source>
        <dbReference type="ARBA" id="ARBA00022737"/>
    </source>
</evidence>
<keyword evidence="2" id="KW-0677">Repeat</keyword>
<dbReference type="PROSITE" id="PS50076">
    <property type="entry name" value="DNAJ_2"/>
    <property type="match status" value="1"/>
</dbReference>
<dbReference type="Pfam" id="PF00684">
    <property type="entry name" value="DnaJ_CXXCXGXG"/>
    <property type="match status" value="1"/>
</dbReference>
<keyword evidence="5" id="KW-0143">Chaperone</keyword>
<dbReference type="HAMAP" id="MF_01152">
    <property type="entry name" value="DnaJ"/>
    <property type="match status" value="1"/>
</dbReference>
<dbReference type="eggNOG" id="KOG0715">
    <property type="taxonomic scope" value="Eukaryota"/>
</dbReference>
<dbReference type="GO" id="GO:0005759">
    <property type="term" value="C:mitochondrial matrix"/>
    <property type="evidence" value="ECO:0007669"/>
    <property type="project" value="EnsemblFungi"/>
</dbReference>
<dbReference type="SUPFAM" id="SSF57938">
    <property type="entry name" value="DnaJ/Hsp40 cysteine-rich domain"/>
    <property type="match status" value="1"/>
</dbReference>
<dbReference type="GO" id="GO:0009408">
    <property type="term" value="P:response to heat"/>
    <property type="evidence" value="ECO:0007669"/>
    <property type="project" value="EnsemblFungi"/>
</dbReference>
<keyword evidence="3 7" id="KW-0863">Zinc-finger</keyword>
<dbReference type="InterPro" id="IPR012724">
    <property type="entry name" value="DnaJ"/>
</dbReference>
<dbReference type="SUPFAM" id="SSF49493">
    <property type="entry name" value="HSP40/DnaJ peptide-binding domain"/>
    <property type="match status" value="2"/>
</dbReference>
<name>A0A0L0SIT6_ALLM3</name>
<dbReference type="SUPFAM" id="SSF46565">
    <property type="entry name" value="Chaperone J-domain"/>
    <property type="match status" value="1"/>
</dbReference>
<evidence type="ECO:0000256" key="5">
    <source>
        <dbReference type="ARBA" id="ARBA00023186"/>
    </source>
</evidence>
<feature type="domain" description="CR-type" evidence="9">
    <location>
        <begin position="189"/>
        <end position="269"/>
    </location>
</feature>
<dbReference type="OrthoDB" id="10256793at2759"/>
<dbReference type="Gene3D" id="2.10.230.10">
    <property type="entry name" value="Heat shock protein DnaJ, cysteine-rich domain"/>
    <property type="match status" value="1"/>
</dbReference>
<dbReference type="InterPro" id="IPR008971">
    <property type="entry name" value="HSP40/DnaJ_pept-bd"/>
</dbReference>
<dbReference type="InterPro" id="IPR036410">
    <property type="entry name" value="HSP_DnaJ_Cys-rich_dom_sf"/>
</dbReference>
<accession>A0A0L0SIT6</accession>
<dbReference type="Pfam" id="PF01556">
    <property type="entry name" value="DnaJ_C"/>
    <property type="match status" value="1"/>
</dbReference>
<dbReference type="PROSITE" id="PS00636">
    <property type="entry name" value="DNAJ_1"/>
    <property type="match status" value="1"/>
</dbReference>
<reference evidence="11" key="2">
    <citation type="submission" date="2009-11" db="EMBL/GenBank/DDBJ databases">
        <title>The Genome Sequence of Allomyces macrogynus strain ATCC 38327.</title>
        <authorList>
            <consortium name="The Broad Institute Genome Sequencing Platform"/>
            <person name="Russ C."/>
            <person name="Cuomo C."/>
            <person name="Shea T."/>
            <person name="Young S.K."/>
            <person name="Zeng Q."/>
            <person name="Koehrsen M."/>
            <person name="Haas B."/>
            <person name="Borodovsky M."/>
            <person name="Guigo R."/>
            <person name="Alvarado L."/>
            <person name="Berlin A."/>
            <person name="Borenstein D."/>
            <person name="Chen Z."/>
            <person name="Engels R."/>
            <person name="Freedman E."/>
            <person name="Gellesch M."/>
            <person name="Goldberg J."/>
            <person name="Griggs A."/>
            <person name="Gujja S."/>
            <person name="Heiman D."/>
            <person name="Hepburn T."/>
            <person name="Howarth C."/>
            <person name="Jen D."/>
            <person name="Larson L."/>
            <person name="Lewis B."/>
            <person name="Mehta T."/>
            <person name="Park D."/>
            <person name="Pearson M."/>
            <person name="Roberts A."/>
            <person name="Saif S."/>
            <person name="Shenoy N."/>
            <person name="Sisk P."/>
            <person name="Stolte C."/>
            <person name="Sykes S."/>
            <person name="Walk T."/>
            <person name="White J."/>
            <person name="Yandava C."/>
            <person name="Burger G."/>
            <person name="Gray M.W."/>
            <person name="Holland P.W.H."/>
            <person name="King N."/>
            <person name="Lang F.B.F."/>
            <person name="Roger A.J."/>
            <person name="Ruiz-Trillo I."/>
            <person name="Lander E."/>
            <person name="Nusbaum C."/>
        </authorList>
    </citation>
    <scope>NUCLEOTIDE SEQUENCE [LARGE SCALE GENOMIC DNA]</scope>
    <source>
        <strain evidence="11">ATCC 38327</strain>
    </source>
</reference>
<sequence length="414" mass="43783">MIRSLVNRAATRSAVRRPSAAAAAPCSRSFHASAAHAAAKRDLYEVLGVKQGASEKEIKRAYYQLAKKYHPDTSSDPSAKDKFVEIQNAYDVLSDSTKRQQYDTMGHGAFEQGGPGGPGGAGGFGGFGGGAGFDPASMFASMFGMGGRGGPFGGPRAAPPRPGQAQRWSPDELHLETQLAISFEEAVKGTSKTINLATHVRCDPCKGSGLKEGTKLSRCRMCNGSGQQIFSQAGMQIAATCMACGGAGQSVPPNSNCKSCNGEGRVQETKTVRVDIPAGVESGMRVRVAGKGDEDPAGFAGDLFVRILVRPSPIFQRMNNDIIYTAKVPLSTALLGGTLRVPTIDGDVDLKVPEGTQPGERKVLRSRGVTHVNAPSRRGDQYVDVKVELPRNLSSEQKDKLKALLSEIEESGSK</sequence>
<dbReference type="Gene3D" id="2.60.260.20">
    <property type="entry name" value="Urease metallochaperone UreE, N-terminal domain"/>
    <property type="match status" value="2"/>
</dbReference>